<dbReference type="AlphaFoldDB" id="A0A6N1VJC6"/>
<evidence type="ECO:0000313" key="3">
    <source>
        <dbReference type="Proteomes" id="UP000509367"/>
    </source>
</evidence>
<dbReference type="KEGG" id="orm:HTY61_14085"/>
<dbReference type="Gene3D" id="3.40.50.360">
    <property type="match status" value="1"/>
</dbReference>
<dbReference type="SUPFAM" id="SSF52218">
    <property type="entry name" value="Flavoproteins"/>
    <property type="match status" value="1"/>
</dbReference>
<feature type="domain" description="NADPH-dependent FMN reductase-like" evidence="1">
    <location>
        <begin position="3"/>
        <end position="155"/>
    </location>
</feature>
<accession>A0A6N1VJC6</accession>
<dbReference type="InterPro" id="IPR005025">
    <property type="entry name" value="FMN_Rdtase-like_dom"/>
</dbReference>
<reference evidence="2 3" key="1">
    <citation type="submission" date="2020-06" db="EMBL/GenBank/DDBJ databases">
        <title>Oricola thermophila sp. nov. isolated from a tidal sediments.</title>
        <authorList>
            <person name="Kwon K.K."/>
            <person name="Yang S.-H."/>
            <person name="Park M.-J."/>
        </authorList>
    </citation>
    <scope>NUCLEOTIDE SEQUENCE [LARGE SCALE GENOMIC DNA]</scope>
    <source>
        <strain evidence="2 3">MEBiC13590</strain>
    </source>
</reference>
<dbReference type="GO" id="GO:0016491">
    <property type="term" value="F:oxidoreductase activity"/>
    <property type="evidence" value="ECO:0007669"/>
    <property type="project" value="InterPro"/>
</dbReference>
<gene>
    <name evidence="2" type="ORF">HTY61_14085</name>
</gene>
<dbReference type="PANTHER" id="PTHR30543:SF21">
    <property type="entry name" value="NAD(P)H-DEPENDENT FMN REDUCTASE LOT6"/>
    <property type="match status" value="1"/>
</dbReference>
<protein>
    <submittedName>
        <fullName evidence="2">NAD(P)H-dependent oxidoreductase</fullName>
    </submittedName>
</protein>
<organism evidence="2 3">
    <name type="scientific">Oricola thermophila</name>
    <dbReference type="NCBI Taxonomy" id="2742145"/>
    <lineage>
        <taxon>Bacteria</taxon>
        <taxon>Pseudomonadati</taxon>
        <taxon>Pseudomonadota</taxon>
        <taxon>Alphaproteobacteria</taxon>
        <taxon>Hyphomicrobiales</taxon>
        <taxon>Ahrensiaceae</taxon>
        <taxon>Oricola</taxon>
    </lineage>
</organism>
<dbReference type="GO" id="GO:0010181">
    <property type="term" value="F:FMN binding"/>
    <property type="evidence" value="ECO:0007669"/>
    <property type="project" value="TreeGrafter"/>
</dbReference>
<keyword evidence="3" id="KW-1185">Reference proteome</keyword>
<dbReference type="Proteomes" id="UP000509367">
    <property type="component" value="Chromosome"/>
</dbReference>
<dbReference type="EMBL" id="CP054836">
    <property type="protein sequence ID" value="QKV19502.1"/>
    <property type="molecule type" value="Genomic_DNA"/>
</dbReference>
<proteinExistence type="predicted"/>
<dbReference type="InterPro" id="IPR029039">
    <property type="entry name" value="Flavoprotein-like_sf"/>
</dbReference>
<dbReference type="InterPro" id="IPR050712">
    <property type="entry name" value="NAD(P)H-dep_reductase"/>
</dbReference>
<dbReference type="GO" id="GO:0005829">
    <property type="term" value="C:cytosol"/>
    <property type="evidence" value="ECO:0007669"/>
    <property type="project" value="TreeGrafter"/>
</dbReference>
<evidence type="ECO:0000259" key="1">
    <source>
        <dbReference type="Pfam" id="PF03358"/>
    </source>
</evidence>
<dbReference type="RefSeq" id="WP_175277394.1">
    <property type="nucleotide sequence ID" value="NZ_CP054836.1"/>
</dbReference>
<name>A0A6N1VJC6_9HYPH</name>
<dbReference type="Pfam" id="PF03358">
    <property type="entry name" value="FMN_red"/>
    <property type="match status" value="1"/>
</dbReference>
<sequence length="193" mass="20572">MIPRVLVFAGSNRSGSFNRQLAQAAAKVLALQGAEVTMIALADYPLPLVDEDLKKEKGVPANAIRLARLFAAHDALFLASPEYNASIPPLVKNTIDWVSLVRSDGSGPVRPFDGLTVALGSASDGKLGGIRGLYHLRAVLMNVGAQVVSQQCAISWANKAFGEDGMPSDEREAKHLEKACRALLDHCTPGRGR</sequence>
<evidence type="ECO:0000313" key="2">
    <source>
        <dbReference type="EMBL" id="QKV19502.1"/>
    </source>
</evidence>
<dbReference type="PANTHER" id="PTHR30543">
    <property type="entry name" value="CHROMATE REDUCTASE"/>
    <property type="match status" value="1"/>
</dbReference>